<proteinExistence type="predicted"/>
<evidence type="ECO:0000313" key="5">
    <source>
        <dbReference type="EMBL" id="MPL62843.1"/>
    </source>
</evidence>
<name>A0A644T7D3_9ZZZZ</name>
<reference evidence="5" key="1">
    <citation type="submission" date="2019-08" db="EMBL/GenBank/DDBJ databases">
        <authorList>
            <person name="Kucharzyk K."/>
            <person name="Murdoch R.W."/>
            <person name="Higgins S."/>
            <person name="Loffler F."/>
        </authorList>
    </citation>
    <scope>NUCLEOTIDE SEQUENCE</scope>
</reference>
<evidence type="ECO:0000256" key="1">
    <source>
        <dbReference type="ARBA" id="ARBA00022475"/>
    </source>
</evidence>
<keyword evidence="1" id="KW-1003">Cell membrane</keyword>
<gene>
    <name evidence="5" type="ORF">SDC9_08463</name>
</gene>
<dbReference type="Pfam" id="PF17367">
    <property type="entry name" value="NiFe_hyd_3_EhaA"/>
    <property type="match status" value="1"/>
</dbReference>
<evidence type="ECO:0000256" key="3">
    <source>
        <dbReference type="SAM" id="MobiDB-lite"/>
    </source>
</evidence>
<feature type="compositionally biased region" description="Polar residues" evidence="3">
    <location>
        <begin position="98"/>
        <end position="115"/>
    </location>
</feature>
<evidence type="ECO:0000256" key="2">
    <source>
        <dbReference type="ARBA" id="ARBA00023136"/>
    </source>
</evidence>
<dbReference type="EMBL" id="VSSQ01000019">
    <property type="protein sequence ID" value="MPL62843.1"/>
    <property type="molecule type" value="Genomic_DNA"/>
</dbReference>
<sequence>MIIHVDETYLLLNILITVIVSIVIALGLGLPLLPKKPIRFSFDKSAIFPTPIFAMGFLAICFSVNFYWIYNGMILAVFWGVVSGLFVKYAFDYVFPKPSNNESESDLDINSSNEISKTEEGN</sequence>
<keyword evidence="4" id="KW-0812">Transmembrane</keyword>
<feature type="transmembrane region" description="Helical" evidence="4">
    <location>
        <begin position="12"/>
        <end position="33"/>
    </location>
</feature>
<feature type="region of interest" description="Disordered" evidence="3">
    <location>
        <begin position="98"/>
        <end position="122"/>
    </location>
</feature>
<comment type="caution">
    <text evidence="5">The sequence shown here is derived from an EMBL/GenBank/DDBJ whole genome shotgun (WGS) entry which is preliminary data.</text>
</comment>
<dbReference type="InterPro" id="IPR011306">
    <property type="entry name" value="Prd_NiFe_hyd_3_EhaA"/>
</dbReference>
<accession>A0A644T7D3</accession>
<feature type="transmembrane region" description="Helical" evidence="4">
    <location>
        <begin position="45"/>
        <end position="67"/>
    </location>
</feature>
<dbReference type="AlphaFoldDB" id="A0A644T7D3"/>
<evidence type="ECO:0000256" key="4">
    <source>
        <dbReference type="SAM" id="Phobius"/>
    </source>
</evidence>
<protein>
    <recommendedName>
        <fullName evidence="6">[NiFe]-hydrogenase-type-3 Eha complex membrane subunit A</fullName>
    </recommendedName>
</protein>
<keyword evidence="2 4" id="KW-0472">Membrane</keyword>
<evidence type="ECO:0008006" key="6">
    <source>
        <dbReference type="Google" id="ProtNLM"/>
    </source>
</evidence>
<keyword evidence="4" id="KW-1133">Transmembrane helix</keyword>
<feature type="transmembrane region" description="Helical" evidence="4">
    <location>
        <begin position="73"/>
        <end position="91"/>
    </location>
</feature>
<organism evidence="5">
    <name type="scientific">bioreactor metagenome</name>
    <dbReference type="NCBI Taxonomy" id="1076179"/>
    <lineage>
        <taxon>unclassified sequences</taxon>
        <taxon>metagenomes</taxon>
        <taxon>ecological metagenomes</taxon>
    </lineage>
</organism>